<evidence type="ECO:0000313" key="1">
    <source>
        <dbReference type="EMBL" id="MDQ0286159.1"/>
    </source>
</evidence>
<name>A0ABU0B0B0_9FIRM</name>
<sequence>MARIGIITCSNCTQDLNCASVVCLAYQPGI</sequence>
<organism evidence="1 2">
    <name type="scientific">Desulfofundulus luciae</name>
    <dbReference type="NCBI Taxonomy" id="74702"/>
    <lineage>
        <taxon>Bacteria</taxon>
        <taxon>Bacillati</taxon>
        <taxon>Bacillota</taxon>
        <taxon>Clostridia</taxon>
        <taxon>Eubacteriales</taxon>
        <taxon>Peptococcaceae</taxon>
        <taxon>Desulfofundulus</taxon>
    </lineage>
</organism>
<dbReference type="Proteomes" id="UP001225644">
    <property type="component" value="Unassembled WGS sequence"/>
</dbReference>
<comment type="caution">
    <text evidence="1">The sequence shown here is derived from an EMBL/GenBank/DDBJ whole genome shotgun (WGS) entry which is preliminary data.</text>
</comment>
<accession>A0ABU0B0B0</accession>
<proteinExistence type="predicted"/>
<dbReference type="EMBL" id="JAUSUX010000008">
    <property type="protein sequence ID" value="MDQ0286159.1"/>
    <property type="molecule type" value="Genomic_DNA"/>
</dbReference>
<protein>
    <recommendedName>
        <fullName evidence="3">CGGC domain-containing protein</fullName>
    </recommendedName>
</protein>
<evidence type="ECO:0008006" key="3">
    <source>
        <dbReference type="Google" id="ProtNLM"/>
    </source>
</evidence>
<evidence type="ECO:0000313" key="2">
    <source>
        <dbReference type="Proteomes" id="UP001225644"/>
    </source>
</evidence>
<reference evidence="1 2" key="1">
    <citation type="submission" date="2023-07" db="EMBL/GenBank/DDBJ databases">
        <title>Genomic Encyclopedia of Type Strains, Phase IV (KMG-IV): sequencing the most valuable type-strain genomes for metagenomic binning, comparative biology and taxonomic classification.</title>
        <authorList>
            <person name="Goeker M."/>
        </authorList>
    </citation>
    <scope>NUCLEOTIDE SEQUENCE [LARGE SCALE GENOMIC DNA]</scope>
    <source>
        <strain evidence="1 2">DSM 12396</strain>
    </source>
</reference>
<keyword evidence="2" id="KW-1185">Reference proteome</keyword>
<gene>
    <name evidence="1" type="ORF">J2Z49_001271</name>
</gene>